<dbReference type="EMBL" id="DTMF01000273">
    <property type="protein sequence ID" value="HGF34949.1"/>
    <property type="molecule type" value="Genomic_DNA"/>
</dbReference>
<reference evidence="1" key="1">
    <citation type="journal article" date="2020" name="mSystems">
        <title>Genome- and Community-Level Interaction Insights into Carbon Utilization and Element Cycling Functions of Hydrothermarchaeota in Hydrothermal Sediment.</title>
        <authorList>
            <person name="Zhou Z."/>
            <person name="Liu Y."/>
            <person name="Xu W."/>
            <person name="Pan J."/>
            <person name="Luo Z.H."/>
            <person name="Li M."/>
        </authorList>
    </citation>
    <scope>NUCLEOTIDE SEQUENCE [LARGE SCALE GENOMIC DNA]</scope>
    <source>
        <strain evidence="1">SpSt-897</strain>
    </source>
</reference>
<name>A0A7C3Z2B5_9BACT</name>
<protein>
    <recommendedName>
        <fullName evidence="2">DUF3786 domain-containing protein</fullName>
    </recommendedName>
</protein>
<evidence type="ECO:0008006" key="2">
    <source>
        <dbReference type="Google" id="ProtNLM"/>
    </source>
</evidence>
<proteinExistence type="predicted"/>
<accession>A0A7C3Z2B5</accession>
<comment type="caution">
    <text evidence="1">The sequence shown here is derived from an EMBL/GenBank/DDBJ whole genome shotgun (WGS) entry which is preliminary data.</text>
</comment>
<dbReference type="AlphaFoldDB" id="A0A7C3Z2B5"/>
<organism evidence="1">
    <name type="scientific">Desulfobacca acetoxidans</name>
    <dbReference type="NCBI Taxonomy" id="60893"/>
    <lineage>
        <taxon>Bacteria</taxon>
        <taxon>Pseudomonadati</taxon>
        <taxon>Thermodesulfobacteriota</taxon>
        <taxon>Desulfobaccia</taxon>
        <taxon>Desulfobaccales</taxon>
        <taxon>Desulfobaccaceae</taxon>
        <taxon>Desulfobacca</taxon>
    </lineage>
</organism>
<sequence>MVSLQHFETGWGWEAQLRQYVRKKYRRDLEGLTALDPFLLARLLRGEILADKPYATVKWVLRQQPFRPLELYLLFDHDPEHGPDLRILYARKSLVVPTEDAYVFAWDYLALIARYARGSLPLAEAAPGPDWLPFSEFAPVAASPIKEVALGARQEILPLLTPEMVQVALARLDIGVSEAVPGGWQVAWPILGDLAMRLRQTGPETEVAFDSHGARKYAPEILLSFAWLYINALLRECRQVEPSLPRLSRYF</sequence>
<evidence type="ECO:0000313" key="1">
    <source>
        <dbReference type="EMBL" id="HGF34949.1"/>
    </source>
</evidence>
<gene>
    <name evidence="1" type="ORF">ENW96_11295</name>
</gene>